<dbReference type="EMBL" id="JAEEGA010000007">
    <property type="protein sequence ID" value="MBP1041815.1"/>
    <property type="molecule type" value="Genomic_DNA"/>
</dbReference>
<dbReference type="AlphaFoldDB" id="A0A940PBP6"/>
<evidence type="ECO:0000256" key="4">
    <source>
        <dbReference type="ARBA" id="ARBA00021843"/>
    </source>
</evidence>
<comment type="similarity">
    <text evidence="2 7">Belongs to the peptidase S33 family.</text>
</comment>
<dbReference type="Pfam" id="PF00561">
    <property type="entry name" value="Abhydrolase_1"/>
    <property type="match status" value="1"/>
</dbReference>
<organism evidence="10 11">
    <name type="scientific">Vagococcus allomyrinae</name>
    <dbReference type="NCBI Taxonomy" id="2794353"/>
    <lineage>
        <taxon>Bacteria</taxon>
        <taxon>Bacillati</taxon>
        <taxon>Bacillota</taxon>
        <taxon>Bacilli</taxon>
        <taxon>Lactobacillales</taxon>
        <taxon>Enterococcaceae</taxon>
        <taxon>Vagococcus</taxon>
    </lineage>
</organism>
<name>A0A940PBP6_9ENTE</name>
<feature type="active site" description="Proton donor" evidence="8">
    <location>
        <position position="271"/>
    </location>
</feature>
<dbReference type="PIRSF" id="PIRSF005539">
    <property type="entry name" value="Pept_S33_TRI_F1"/>
    <property type="match status" value="1"/>
</dbReference>
<dbReference type="InterPro" id="IPR029058">
    <property type="entry name" value="AB_hydrolase_fold"/>
</dbReference>
<feature type="active site" evidence="8">
    <location>
        <position position="244"/>
    </location>
</feature>
<sequence>MKISEGYMSYLGHKTYYRTVGESKEGKKPLVLIHGGPGSAHNYFELLDDYAEDGRMIVMYDQIGCGNSLVTNRTDLWHARTWIEELMALRTHLGLDQVHLLGQSWGGMLLIAYLCDDQPNGILSAIFSSTLPSAQLWKQEQRRMIKLMSEQEQKIIQVTEEKEDYDNPEYLAVNATYMRLHAADEVSEHSPEPLRRPKGSGAEAYLTAWGPNEYSPTGTLREFDYVERLSEIEIPVLLTSGTDDLSTPLINKTMFDRLPNVSWELFAKSRHMPFLDEKEVYKQILIDWLNQHD</sequence>
<keyword evidence="11" id="KW-1185">Reference proteome</keyword>
<keyword evidence="5 7" id="KW-0378">Hydrolase</keyword>
<dbReference type="InterPro" id="IPR050266">
    <property type="entry name" value="AB_hydrolase_sf"/>
</dbReference>
<evidence type="ECO:0000256" key="7">
    <source>
        <dbReference type="PIRNR" id="PIRNR005539"/>
    </source>
</evidence>
<dbReference type="Proteomes" id="UP000674938">
    <property type="component" value="Unassembled WGS sequence"/>
</dbReference>
<dbReference type="SUPFAM" id="SSF53474">
    <property type="entry name" value="alpha/beta-Hydrolases"/>
    <property type="match status" value="1"/>
</dbReference>
<evidence type="ECO:0000256" key="5">
    <source>
        <dbReference type="ARBA" id="ARBA00022801"/>
    </source>
</evidence>
<keyword evidence="7" id="KW-0645">Protease</keyword>
<protein>
    <recommendedName>
        <fullName evidence="4 7">Proline iminopeptidase</fullName>
        <shortName evidence="7">PIP</shortName>
        <ecNumber evidence="3 7">3.4.11.5</ecNumber>
    </recommendedName>
    <alternativeName>
        <fullName evidence="6 7">Prolyl aminopeptidase</fullName>
    </alternativeName>
</protein>
<feature type="domain" description="AB hydrolase-1" evidence="9">
    <location>
        <begin position="28"/>
        <end position="277"/>
    </location>
</feature>
<evidence type="ECO:0000256" key="2">
    <source>
        <dbReference type="ARBA" id="ARBA00010088"/>
    </source>
</evidence>
<dbReference type="PANTHER" id="PTHR43798:SF33">
    <property type="entry name" value="HYDROLASE, PUTATIVE (AFU_ORTHOLOGUE AFUA_2G14860)-RELATED"/>
    <property type="match status" value="1"/>
</dbReference>
<comment type="caution">
    <text evidence="10">The sequence shown here is derived from an EMBL/GenBank/DDBJ whole genome shotgun (WGS) entry which is preliminary data.</text>
</comment>
<dbReference type="InterPro" id="IPR000073">
    <property type="entry name" value="AB_hydrolase_1"/>
</dbReference>
<gene>
    <name evidence="10" type="ORF">I6N95_12420</name>
</gene>
<dbReference type="InterPro" id="IPR005945">
    <property type="entry name" value="Pro_imino_pep"/>
</dbReference>
<dbReference type="PANTHER" id="PTHR43798">
    <property type="entry name" value="MONOACYLGLYCEROL LIPASE"/>
    <property type="match status" value="1"/>
</dbReference>
<evidence type="ECO:0000256" key="3">
    <source>
        <dbReference type="ARBA" id="ARBA00012568"/>
    </source>
</evidence>
<dbReference type="EC" id="3.4.11.5" evidence="3 7"/>
<comment type="catalytic activity">
    <reaction evidence="1 7">
        <text>Release of N-terminal proline from a peptide.</text>
        <dbReference type="EC" id="3.4.11.5"/>
    </reaction>
</comment>
<accession>A0A940PBP6</accession>
<feature type="active site" description="Nucleophile" evidence="8">
    <location>
        <position position="104"/>
    </location>
</feature>
<evidence type="ECO:0000259" key="9">
    <source>
        <dbReference type="Pfam" id="PF00561"/>
    </source>
</evidence>
<dbReference type="NCBIfam" id="NF045945">
    <property type="entry name" value="ProImpepLactob"/>
    <property type="match status" value="1"/>
</dbReference>
<evidence type="ECO:0000256" key="1">
    <source>
        <dbReference type="ARBA" id="ARBA00001585"/>
    </source>
</evidence>
<evidence type="ECO:0000313" key="11">
    <source>
        <dbReference type="Proteomes" id="UP000674938"/>
    </source>
</evidence>
<dbReference type="PRINTS" id="PR00793">
    <property type="entry name" value="PROAMNOPTASE"/>
</dbReference>
<dbReference type="InterPro" id="IPR002410">
    <property type="entry name" value="Peptidase_S33"/>
</dbReference>
<evidence type="ECO:0000256" key="8">
    <source>
        <dbReference type="PIRSR" id="PIRSR005539-1"/>
    </source>
</evidence>
<dbReference type="GO" id="GO:0006508">
    <property type="term" value="P:proteolysis"/>
    <property type="evidence" value="ECO:0007669"/>
    <property type="project" value="UniProtKB-KW"/>
</dbReference>
<proteinExistence type="inferred from homology"/>
<keyword evidence="7" id="KW-0031">Aminopeptidase</keyword>
<dbReference type="GO" id="GO:0046464">
    <property type="term" value="P:acylglycerol catabolic process"/>
    <property type="evidence" value="ECO:0007669"/>
    <property type="project" value="TreeGrafter"/>
</dbReference>
<evidence type="ECO:0000256" key="6">
    <source>
        <dbReference type="ARBA" id="ARBA00029605"/>
    </source>
</evidence>
<reference evidence="10" key="1">
    <citation type="submission" date="2020-12" db="EMBL/GenBank/DDBJ databases">
        <title>Vagococcus allomyrinae sp. nov. and Enterococcus lavae sp. nov., isolated from the larvae of Allomyrina dichotoma.</title>
        <authorList>
            <person name="Lee S.D."/>
        </authorList>
    </citation>
    <scope>NUCLEOTIDE SEQUENCE</scope>
    <source>
        <strain evidence="10">BWB3-3</strain>
    </source>
</reference>
<dbReference type="NCBIfam" id="TIGR01250">
    <property type="entry name" value="pro_imino_pep_2"/>
    <property type="match status" value="1"/>
</dbReference>
<dbReference type="GO" id="GO:0004177">
    <property type="term" value="F:aminopeptidase activity"/>
    <property type="evidence" value="ECO:0007669"/>
    <property type="project" value="UniProtKB-KW"/>
</dbReference>
<dbReference type="GO" id="GO:0047372">
    <property type="term" value="F:monoacylglycerol lipase activity"/>
    <property type="evidence" value="ECO:0007669"/>
    <property type="project" value="TreeGrafter"/>
</dbReference>
<comment type="function">
    <text evidence="7">Releases the N-terminal proline from various substrates.</text>
</comment>
<evidence type="ECO:0000313" key="10">
    <source>
        <dbReference type="EMBL" id="MBP1041815.1"/>
    </source>
</evidence>
<dbReference type="Gene3D" id="3.40.50.1820">
    <property type="entry name" value="alpha/beta hydrolase"/>
    <property type="match status" value="1"/>
</dbReference>
<dbReference type="RefSeq" id="WP_209528370.1">
    <property type="nucleotide sequence ID" value="NZ_JAEEGA010000007.1"/>
</dbReference>
<dbReference type="GO" id="GO:0016020">
    <property type="term" value="C:membrane"/>
    <property type="evidence" value="ECO:0007669"/>
    <property type="project" value="TreeGrafter"/>
</dbReference>